<proteinExistence type="predicted"/>
<dbReference type="RefSeq" id="XP_007925485.1">
    <property type="nucleotide sequence ID" value="XM_007927294.1"/>
</dbReference>
<dbReference type="Proteomes" id="UP000016932">
    <property type="component" value="Unassembled WGS sequence"/>
</dbReference>
<organism evidence="1 2">
    <name type="scientific">Pseudocercospora fijiensis (strain CIRAD86)</name>
    <name type="common">Black leaf streak disease fungus</name>
    <name type="synonym">Mycosphaerella fijiensis</name>
    <dbReference type="NCBI Taxonomy" id="383855"/>
    <lineage>
        <taxon>Eukaryota</taxon>
        <taxon>Fungi</taxon>
        <taxon>Dikarya</taxon>
        <taxon>Ascomycota</taxon>
        <taxon>Pezizomycotina</taxon>
        <taxon>Dothideomycetes</taxon>
        <taxon>Dothideomycetidae</taxon>
        <taxon>Mycosphaerellales</taxon>
        <taxon>Mycosphaerellaceae</taxon>
        <taxon>Pseudocercospora</taxon>
    </lineage>
</organism>
<evidence type="ECO:0000313" key="1">
    <source>
        <dbReference type="EMBL" id="EME84968.1"/>
    </source>
</evidence>
<name>M3B6J9_PSEFD</name>
<reference evidence="1 2" key="1">
    <citation type="journal article" date="2012" name="PLoS Pathog.">
        <title>Diverse lifestyles and strategies of plant pathogenesis encoded in the genomes of eighteen Dothideomycetes fungi.</title>
        <authorList>
            <person name="Ohm R.A."/>
            <person name="Feau N."/>
            <person name="Henrissat B."/>
            <person name="Schoch C.L."/>
            <person name="Horwitz B.A."/>
            <person name="Barry K.W."/>
            <person name="Condon B.J."/>
            <person name="Copeland A.C."/>
            <person name="Dhillon B."/>
            <person name="Glaser F."/>
            <person name="Hesse C.N."/>
            <person name="Kosti I."/>
            <person name="LaButti K."/>
            <person name="Lindquist E.A."/>
            <person name="Lucas S."/>
            <person name="Salamov A.A."/>
            <person name="Bradshaw R.E."/>
            <person name="Ciuffetti L."/>
            <person name="Hamelin R.C."/>
            <person name="Kema G.H.J."/>
            <person name="Lawrence C."/>
            <person name="Scott J.A."/>
            <person name="Spatafora J.W."/>
            <person name="Turgeon B.G."/>
            <person name="de Wit P.J.G.M."/>
            <person name="Zhong S."/>
            <person name="Goodwin S.B."/>
            <person name="Grigoriev I.V."/>
        </authorList>
    </citation>
    <scope>NUCLEOTIDE SEQUENCE [LARGE SCALE GENOMIC DNA]</scope>
    <source>
        <strain evidence="1 2">CIRAD86</strain>
    </source>
</reference>
<gene>
    <name evidence="1" type="ORF">MYCFIDRAFT_173850</name>
</gene>
<evidence type="ECO:0000313" key="2">
    <source>
        <dbReference type="Proteomes" id="UP000016932"/>
    </source>
</evidence>
<dbReference type="HOGENOM" id="CLU_678138_0_0_1"/>
<dbReference type="GeneID" id="19333073"/>
<sequence length="406" mass="45260">MEGEAFVGCVFTECCNDIDAIKQFEEDRLKKGFSTVTWKALILSLLRDHNIFADWILRDRGTQYLISWVMLSVDQPDHAPQGSSSADSQVGFSCRPRLSTAQGSHMLRSYSFAQPMPLLRKDRYSYNMIEQLALAKRLINLCAFCPTLPPGRGQCRTNFWTEHPKAACVHGPWFVVVFVPSIATQKGSEVSDRQHECSTSAKCGLIRAATELPEASHATPSELMKDVAAAATSNSLRSIRLPSAEDCKQEDRTKRSCNARWSRRHLRFFLARACVMVECNENHVGGRVTSLAWWTAFNDLTAFVGAALGECEWTRGHFGNCTAFMTSIIEVKNDSNPGRVCEVAYGVPWSGISSIQDGTKRRRARRRTENASFVITSDIIVNSMIKIPGFSELKSWSLSSEGHSDA</sequence>
<dbReference type="KEGG" id="pfj:MYCFIDRAFT_173850"/>
<dbReference type="EMBL" id="KB446557">
    <property type="protein sequence ID" value="EME84968.1"/>
    <property type="molecule type" value="Genomic_DNA"/>
</dbReference>
<keyword evidence="2" id="KW-1185">Reference proteome</keyword>
<dbReference type="VEuPathDB" id="FungiDB:MYCFIDRAFT_173850"/>
<protein>
    <submittedName>
        <fullName evidence="1">Uncharacterized protein</fullName>
    </submittedName>
</protein>
<accession>M3B6J9</accession>
<dbReference type="AlphaFoldDB" id="M3B6J9"/>